<name>B6EP78_ALISL</name>
<keyword evidence="2" id="KW-1185">Reference proteome</keyword>
<dbReference type="AlphaFoldDB" id="B6EP78"/>
<proteinExistence type="predicted"/>
<gene>
    <name evidence="1" type="ordered locus">VSAL_I0119</name>
</gene>
<evidence type="ECO:0000313" key="1">
    <source>
        <dbReference type="EMBL" id="CAQ77804.1"/>
    </source>
</evidence>
<reference evidence="1 2" key="1">
    <citation type="journal article" date="2008" name="BMC Genomics">
        <title>The genome sequence of the fish pathogen Aliivibrio salmonicida strain LFI1238 shows extensive evidence of gene decay.</title>
        <authorList>
            <person name="Hjerde E."/>
            <person name="Lorentzen M.S."/>
            <person name="Holden M.T."/>
            <person name="Seeger K."/>
            <person name="Paulsen S."/>
            <person name="Bason N."/>
            <person name="Churcher C."/>
            <person name="Harris D."/>
            <person name="Norbertczak H."/>
            <person name="Quail M.A."/>
            <person name="Sanders S."/>
            <person name="Thurston S."/>
            <person name="Parkhill J."/>
            <person name="Willassen N.P."/>
            <person name="Thomson N.R."/>
        </authorList>
    </citation>
    <scope>NUCLEOTIDE SEQUENCE [LARGE SCALE GENOMIC DNA]</scope>
    <source>
        <strain evidence="1 2">LFI1238</strain>
    </source>
</reference>
<dbReference type="HOGENOM" id="CLU_1389099_0_0_6"/>
<dbReference type="RefSeq" id="WP_012549012.1">
    <property type="nucleotide sequence ID" value="NC_011312.1"/>
</dbReference>
<organism evidence="1 2">
    <name type="scientific">Aliivibrio salmonicida (strain LFI1238)</name>
    <name type="common">Vibrio salmonicida (strain LFI1238)</name>
    <dbReference type="NCBI Taxonomy" id="316275"/>
    <lineage>
        <taxon>Bacteria</taxon>
        <taxon>Pseudomonadati</taxon>
        <taxon>Pseudomonadota</taxon>
        <taxon>Gammaproteobacteria</taxon>
        <taxon>Vibrionales</taxon>
        <taxon>Vibrionaceae</taxon>
        <taxon>Aliivibrio</taxon>
    </lineage>
</organism>
<dbReference type="Proteomes" id="UP000001730">
    <property type="component" value="Chromosome 1"/>
</dbReference>
<evidence type="ECO:0000313" key="2">
    <source>
        <dbReference type="Proteomes" id="UP000001730"/>
    </source>
</evidence>
<dbReference type="KEGG" id="vsa:VSAL_I0119"/>
<dbReference type="EMBL" id="FM178379">
    <property type="protein sequence ID" value="CAQ77804.1"/>
    <property type="molecule type" value="Genomic_DNA"/>
</dbReference>
<sequence length="196" mass="21878">MTAHHHPHFQVGQTIEDHPFRQGDGAMLEMFRNDLPNILYVGLGNITADEQAVLGQESAQLGMTMTNEGACLTVFSLGELTFEMQFNAAVIPEEYFQSPESGKLSFSMLAIDSATNTLQAIREFTLSEELSRQFVEVMQIQRKINDVNVVNRVNEMLLNTLTTEELNEKITLEPLQSVVAAPTCGCGHHHNHDHSH</sequence>
<dbReference type="eggNOG" id="ENOG5033U7A">
    <property type="taxonomic scope" value="Bacteria"/>
</dbReference>
<protein>
    <submittedName>
        <fullName evidence="1">Uncharacterized protein</fullName>
    </submittedName>
</protein>
<accession>B6EP78</accession>